<evidence type="ECO:0000256" key="3">
    <source>
        <dbReference type="ARBA" id="ARBA00022801"/>
    </source>
</evidence>
<accession>A0A0A2M581</accession>
<reference evidence="6 7" key="1">
    <citation type="submission" date="2013-09" db="EMBL/GenBank/DDBJ databases">
        <authorList>
            <person name="Zeng Z."/>
            <person name="Chen C."/>
        </authorList>
    </citation>
    <scope>NUCLEOTIDE SEQUENCE [LARGE SCALE GENOMIC DNA]</scope>
    <source>
        <strain evidence="6 7">WB 3.3-2</strain>
    </source>
</reference>
<dbReference type="STRING" id="1121895.GCA_000378485_01569"/>
<dbReference type="InterPro" id="IPR038765">
    <property type="entry name" value="Papain-like_cys_pep_sf"/>
</dbReference>
<dbReference type="Pfam" id="PF00877">
    <property type="entry name" value="NLPC_P60"/>
    <property type="match status" value="1"/>
</dbReference>
<evidence type="ECO:0000256" key="1">
    <source>
        <dbReference type="ARBA" id="ARBA00007074"/>
    </source>
</evidence>
<evidence type="ECO:0000259" key="5">
    <source>
        <dbReference type="PROSITE" id="PS51935"/>
    </source>
</evidence>
<dbReference type="RefSeq" id="WP_020212720.1">
    <property type="nucleotide sequence ID" value="NZ_JRLX01000003.1"/>
</dbReference>
<dbReference type="InterPro" id="IPR041382">
    <property type="entry name" value="SH3_16"/>
</dbReference>
<dbReference type="Gene3D" id="2.30.30.40">
    <property type="entry name" value="SH3 Domains"/>
    <property type="match status" value="1"/>
</dbReference>
<gene>
    <name evidence="6" type="ORF">Q765_04775</name>
</gene>
<dbReference type="Proteomes" id="UP000030152">
    <property type="component" value="Unassembled WGS sequence"/>
</dbReference>
<evidence type="ECO:0000313" key="7">
    <source>
        <dbReference type="Proteomes" id="UP000030152"/>
    </source>
</evidence>
<organism evidence="6 7">
    <name type="scientific">Flavobacterium rivuli WB 3.3-2 = DSM 21788</name>
    <dbReference type="NCBI Taxonomy" id="1121895"/>
    <lineage>
        <taxon>Bacteria</taxon>
        <taxon>Pseudomonadati</taxon>
        <taxon>Bacteroidota</taxon>
        <taxon>Flavobacteriia</taxon>
        <taxon>Flavobacteriales</taxon>
        <taxon>Flavobacteriaceae</taxon>
        <taxon>Flavobacterium</taxon>
    </lineage>
</organism>
<dbReference type="AlphaFoldDB" id="A0A0A2M581"/>
<dbReference type="SUPFAM" id="SSF54001">
    <property type="entry name" value="Cysteine proteinases"/>
    <property type="match status" value="1"/>
</dbReference>
<comment type="caution">
    <text evidence="6">The sequence shown here is derived from an EMBL/GenBank/DDBJ whole genome shotgun (WGS) entry which is preliminary data.</text>
</comment>
<name>A0A0A2M581_9FLAO</name>
<keyword evidence="4" id="KW-0788">Thiol protease</keyword>
<evidence type="ECO:0000256" key="2">
    <source>
        <dbReference type="ARBA" id="ARBA00022670"/>
    </source>
</evidence>
<keyword evidence="7" id="KW-1185">Reference proteome</keyword>
<sequence>MFGICNLAIVPLRLDPNDRSEMTSQVLFGEHFKILEQTEKWSRIEMGFDNYNGWIDNKQYRTITESDYNKLAAEAPVLNADLIEYIATPDNHLMSIPIGSAVTFLSTPALNPDNFVFEGLKASGITSKHNIVETAFMYLHSPYLWGGRTPFGIDCSGFVQIVYKLNGYNLLRDASQQATQGEALSFIEESEPGDLAFFDNEEGRIIHVGIIMEDNHIIHAHGKVRIDRLDHLGIYNIDTKRHTHKLRVIKKII</sequence>
<dbReference type="OrthoDB" id="9813368at2"/>
<dbReference type="Gene3D" id="3.90.1720.10">
    <property type="entry name" value="endopeptidase domain like (from Nostoc punctiforme)"/>
    <property type="match status" value="1"/>
</dbReference>
<feature type="domain" description="NlpC/P60" evidence="5">
    <location>
        <begin position="125"/>
        <end position="249"/>
    </location>
</feature>
<keyword evidence="2" id="KW-0645">Protease</keyword>
<dbReference type="InterPro" id="IPR051202">
    <property type="entry name" value="Peptidase_C40"/>
</dbReference>
<evidence type="ECO:0000256" key="4">
    <source>
        <dbReference type="ARBA" id="ARBA00022807"/>
    </source>
</evidence>
<protein>
    <submittedName>
        <fullName evidence="6">Hydrolase Nlp/P60</fullName>
    </submittedName>
</protein>
<dbReference type="PANTHER" id="PTHR47053">
    <property type="entry name" value="MUREIN DD-ENDOPEPTIDASE MEPH-RELATED"/>
    <property type="match status" value="1"/>
</dbReference>
<proteinExistence type="inferred from homology"/>
<dbReference type="PROSITE" id="PS51935">
    <property type="entry name" value="NLPC_P60"/>
    <property type="match status" value="1"/>
</dbReference>
<evidence type="ECO:0000313" key="6">
    <source>
        <dbReference type="EMBL" id="KGO87807.1"/>
    </source>
</evidence>
<comment type="similarity">
    <text evidence="1">Belongs to the peptidase C40 family.</text>
</comment>
<dbReference type="Pfam" id="PF18348">
    <property type="entry name" value="SH3_16"/>
    <property type="match status" value="1"/>
</dbReference>
<keyword evidence="3 6" id="KW-0378">Hydrolase</keyword>
<dbReference type="EMBL" id="JRLX01000003">
    <property type="protein sequence ID" value="KGO87807.1"/>
    <property type="molecule type" value="Genomic_DNA"/>
</dbReference>
<dbReference type="InterPro" id="IPR000064">
    <property type="entry name" value="NLP_P60_dom"/>
</dbReference>
<dbReference type="PANTHER" id="PTHR47053:SF1">
    <property type="entry name" value="MUREIN DD-ENDOPEPTIDASE MEPH-RELATED"/>
    <property type="match status" value="1"/>
</dbReference>
<dbReference type="GO" id="GO:0006508">
    <property type="term" value="P:proteolysis"/>
    <property type="evidence" value="ECO:0007669"/>
    <property type="project" value="UniProtKB-KW"/>
</dbReference>
<dbReference type="GO" id="GO:0008234">
    <property type="term" value="F:cysteine-type peptidase activity"/>
    <property type="evidence" value="ECO:0007669"/>
    <property type="project" value="UniProtKB-KW"/>
</dbReference>
<dbReference type="eggNOG" id="COG0791">
    <property type="taxonomic scope" value="Bacteria"/>
</dbReference>